<proteinExistence type="predicted"/>
<evidence type="ECO:0008006" key="3">
    <source>
        <dbReference type="Google" id="ProtNLM"/>
    </source>
</evidence>
<sequence length="279" mass="29686">MSGPTPFRRIILVLFAAFFLFMSGRPVQAELTFTLLGETQTIDFQDYTGAGLASGGGGGALDSNDWELVIGDDNGSLQTSFGDTVGVGVFGRGMSSGGVSDSGYYSFETGGGNRALGIQLGDAGFSFGIPSLRIRNQTGQVVDALTVRYDVWVYNDSNNSNYFDLEFSNGSAFIDPVFLDTPSAADGTPEWVQTTLQYDLLLPENGLFGGVLQPLADGDSMLVEWSGGGSFDALNGFDEMAIDNIQITAFSTAIPEPGTPLALCVVSGVMALRRRRRKR</sequence>
<dbReference type="KEGG" id="snep:Enr13x_38420"/>
<organism evidence="1 2">
    <name type="scientific">Stieleria neptunia</name>
    <dbReference type="NCBI Taxonomy" id="2527979"/>
    <lineage>
        <taxon>Bacteria</taxon>
        <taxon>Pseudomonadati</taxon>
        <taxon>Planctomycetota</taxon>
        <taxon>Planctomycetia</taxon>
        <taxon>Pirellulales</taxon>
        <taxon>Pirellulaceae</taxon>
        <taxon>Stieleria</taxon>
    </lineage>
</organism>
<dbReference type="NCBIfam" id="TIGR02595">
    <property type="entry name" value="PEP_CTERM"/>
    <property type="match status" value="1"/>
</dbReference>
<gene>
    <name evidence="1" type="ORF">Enr13x_38420</name>
</gene>
<evidence type="ECO:0000313" key="1">
    <source>
        <dbReference type="EMBL" id="QDV43981.1"/>
    </source>
</evidence>
<dbReference type="AlphaFoldDB" id="A0A518HT52"/>
<dbReference type="InterPro" id="IPR013424">
    <property type="entry name" value="Ice-binding_C"/>
</dbReference>
<keyword evidence="2" id="KW-1185">Reference proteome</keyword>
<dbReference type="Proteomes" id="UP000319004">
    <property type="component" value="Chromosome"/>
</dbReference>
<reference evidence="1 2" key="1">
    <citation type="submission" date="2019-03" db="EMBL/GenBank/DDBJ databases">
        <title>Deep-cultivation of Planctomycetes and their phenomic and genomic characterization uncovers novel biology.</title>
        <authorList>
            <person name="Wiegand S."/>
            <person name="Jogler M."/>
            <person name="Boedeker C."/>
            <person name="Pinto D."/>
            <person name="Vollmers J."/>
            <person name="Rivas-Marin E."/>
            <person name="Kohn T."/>
            <person name="Peeters S.H."/>
            <person name="Heuer A."/>
            <person name="Rast P."/>
            <person name="Oberbeckmann S."/>
            <person name="Bunk B."/>
            <person name="Jeske O."/>
            <person name="Meyerdierks A."/>
            <person name="Storesund J.E."/>
            <person name="Kallscheuer N."/>
            <person name="Luecker S."/>
            <person name="Lage O.M."/>
            <person name="Pohl T."/>
            <person name="Merkel B.J."/>
            <person name="Hornburger P."/>
            <person name="Mueller R.-W."/>
            <person name="Bruemmer F."/>
            <person name="Labrenz M."/>
            <person name="Spormann A.M."/>
            <person name="Op den Camp H."/>
            <person name="Overmann J."/>
            <person name="Amann R."/>
            <person name="Jetten M.S.M."/>
            <person name="Mascher T."/>
            <person name="Medema M.H."/>
            <person name="Devos D.P."/>
            <person name="Kaster A.-K."/>
            <person name="Ovreas L."/>
            <person name="Rohde M."/>
            <person name="Galperin M.Y."/>
            <person name="Jogler C."/>
        </authorList>
    </citation>
    <scope>NUCLEOTIDE SEQUENCE [LARGE SCALE GENOMIC DNA]</scope>
    <source>
        <strain evidence="1 2">Enr13</strain>
    </source>
</reference>
<name>A0A518HT52_9BACT</name>
<dbReference type="EMBL" id="CP037423">
    <property type="protein sequence ID" value="QDV43981.1"/>
    <property type="molecule type" value="Genomic_DNA"/>
</dbReference>
<protein>
    <recommendedName>
        <fullName evidence="3">PEP-CTERM protein-sorting domain-containing protein</fullName>
    </recommendedName>
</protein>
<evidence type="ECO:0000313" key="2">
    <source>
        <dbReference type="Proteomes" id="UP000319004"/>
    </source>
</evidence>
<accession>A0A518HT52</accession>